<sequence length="100" mass="11116">MRGKGIQSQLDLGQHQWGATLVHFDDIHTPKSCIGSRPRLVQDLGSTLVRSSFPTIPGEKRLPRCRAATATPDRQSLISSAFVRRDITASESMSWCLRKP</sequence>
<dbReference type="AlphaFoldDB" id="A0A8H6NKQ6"/>
<comment type="caution">
    <text evidence="1">The sequence shown here is derived from an EMBL/GenBank/DDBJ whole genome shotgun (WGS) entry which is preliminary data.</text>
</comment>
<evidence type="ECO:0000313" key="2">
    <source>
        <dbReference type="Proteomes" id="UP000654918"/>
    </source>
</evidence>
<name>A0A8H6NKQ6_9PEZI</name>
<organism evidence="1 2">
    <name type="scientific">Colletotrichum plurivorum</name>
    <dbReference type="NCBI Taxonomy" id="2175906"/>
    <lineage>
        <taxon>Eukaryota</taxon>
        <taxon>Fungi</taxon>
        <taxon>Dikarya</taxon>
        <taxon>Ascomycota</taxon>
        <taxon>Pezizomycotina</taxon>
        <taxon>Sordariomycetes</taxon>
        <taxon>Hypocreomycetidae</taxon>
        <taxon>Glomerellales</taxon>
        <taxon>Glomerellaceae</taxon>
        <taxon>Colletotrichum</taxon>
        <taxon>Colletotrichum orchidearum species complex</taxon>
    </lineage>
</organism>
<dbReference type="Proteomes" id="UP000654918">
    <property type="component" value="Unassembled WGS sequence"/>
</dbReference>
<dbReference type="EMBL" id="WIGO01000032">
    <property type="protein sequence ID" value="KAF6836388.1"/>
    <property type="molecule type" value="Genomic_DNA"/>
</dbReference>
<gene>
    <name evidence="1" type="ORF">CPLU01_03672</name>
</gene>
<proteinExistence type="predicted"/>
<accession>A0A8H6NKQ6</accession>
<keyword evidence="2" id="KW-1185">Reference proteome</keyword>
<evidence type="ECO:0000313" key="1">
    <source>
        <dbReference type="EMBL" id="KAF6836388.1"/>
    </source>
</evidence>
<reference evidence="1" key="1">
    <citation type="journal article" date="2020" name="Phytopathology">
        <title>Genome Sequence Resources of Colletotrichum truncatum, C. plurivorum, C. musicola, and C. sojae: Four Species Pathogenic to Soybean (Glycine max).</title>
        <authorList>
            <person name="Rogerio F."/>
            <person name="Boufleur T.R."/>
            <person name="Ciampi-Guillardi M."/>
            <person name="Sukno S.A."/>
            <person name="Thon M.R."/>
            <person name="Massola Junior N.S."/>
            <person name="Baroncelli R."/>
        </authorList>
    </citation>
    <scope>NUCLEOTIDE SEQUENCE</scope>
    <source>
        <strain evidence="1">LFN00145</strain>
    </source>
</reference>
<protein>
    <submittedName>
        <fullName evidence="1">Uncharacterized protein</fullName>
    </submittedName>
</protein>